<evidence type="ECO:0000313" key="3">
    <source>
        <dbReference type="Proteomes" id="UP000186914"/>
    </source>
</evidence>
<protein>
    <submittedName>
        <fullName evidence="2">Uncharacterized protein</fullName>
    </submittedName>
</protein>
<evidence type="ECO:0000313" key="2">
    <source>
        <dbReference type="EMBL" id="SIR62674.1"/>
    </source>
</evidence>
<dbReference type="EMBL" id="FTNO01000003">
    <property type="protein sequence ID" value="SIR62674.1"/>
    <property type="molecule type" value="Genomic_DNA"/>
</dbReference>
<dbReference type="Proteomes" id="UP000186914">
    <property type="component" value="Unassembled WGS sequence"/>
</dbReference>
<accession>A0A1N7CGX3</accession>
<feature type="transmembrane region" description="Helical" evidence="1">
    <location>
        <begin position="21"/>
        <end position="37"/>
    </location>
</feature>
<organism evidence="2 3">
    <name type="scientific">Haladaptatus litoreus</name>
    <dbReference type="NCBI Taxonomy" id="553468"/>
    <lineage>
        <taxon>Archaea</taxon>
        <taxon>Methanobacteriati</taxon>
        <taxon>Methanobacteriota</taxon>
        <taxon>Stenosarchaea group</taxon>
        <taxon>Halobacteria</taxon>
        <taxon>Halobacteriales</taxon>
        <taxon>Haladaptataceae</taxon>
        <taxon>Haladaptatus</taxon>
    </lineage>
</organism>
<reference evidence="3" key="1">
    <citation type="submission" date="2017-01" db="EMBL/GenBank/DDBJ databases">
        <authorList>
            <person name="Varghese N."/>
            <person name="Submissions S."/>
        </authorList>
    </citation>
    <scope>NUCLEOTIDE SEQUENCE [LARGE SCALE GENOMIC DNA]</scope>
    <source>
        <strain evidence="3">CGMCC 1.7737</strain>
    </source>
</reference>
<feature type="transmembrane region" description="Helical" evidence="1">
    <location>
        <begin position="43"/>
        <end position="62"/>
    </location>
</feature>
<keyword evidence="1" id="KW-0472">Membrane</keyword>
<proteinExistence type="predicted"/>
<name>A0A1N7CGX3_9EURY</name>
<gene>
    <name evidence="2" type="ORF">SAMN05421858_2981</name>
</gene>
<keyword evidence="1" id="KW-1133">Transmembrane helix</keyword>
<dbReference type="AlphaFoldDB" id="A0A1N7CGX3"/>
<keyword evidence="3" id="KW-1185">Reference proteome</keyword>
<keyword evidence="1" id="KW-0812">Transmembrane</keyword>
<sequence length="64" mass="7738">MSLSEQQWYNDYFPNRKCKNFILSSFAVIGFWSYWAFTRGIVFATMYLVMFSFLGILFVLLLEW</sequence>
<evidence type="ECO:0000256" key="1">
    <source>
        <dbReference type="SAM" id="Phobius"/>
    </source>
</evidence>